<evidence type="ECO:0000256" key="1">
    <source>
        <dbReference type="ARBA" id="ARBA00022679"/>
    </source>
</evidence>
<dbReference type="InterPro" id="IPR023213">
    <property type="entry name" value="CAT-like_dom_sf"/>
</dbReference>
<keyword evidence="1" id="KW-0808">Transferase</keyword>
<dbReference type="PANTHER" id="PTHR31625">
    <property type="match status" value="1"/>
</dbReference>
<evidence type="ECO:0000313" key="4">
    <source>
        <dbReference type="Proteomes" id="UP001168098"/>
    </source>
</evidence>
<accession>A0AA38ZDZ5</accession>
<dbReference type="GO" id="GO:0016747">
    <property type="term" value="F:acyltransferase activity, transferring groups other than amino-acyl groups"/>
    <property type="evidence" value="ECO:0007669"/>
    <property type="project" value="UniProtKB-ARBA"/>
</dbReference>
<gene>
    <name evidence="3" type="ORF">PVL29_015609</name>
</gene>
<dbReference type="Proteomes" id="UP001168098">
    <property type="component" value="Unassembled WGS sequence"/>
</dbReference>
<evidence type="ECO:0000256" key="2">
    <source>
        <dbReference type="ARBA" id="ARBA00023315"/>
    </source>
</evidence>
<evidence type="ECO:0000313" key="3">
    <source>
        <dbReference type="EMBL" id="KAJ9686832.1"/>
    </source>
</evidence>
<comment type="caution">
    <text evidence="3">The sequence shown here is derived from an EMBL/GenBank/DDBJ whole genome shotgun (WGS) entry which is preliminary data.</text>
</comment>
<dbReference type="InterPro" id="IPR051504">
    <property type="entry name" value="Plant_metabolite_acyltrans"/>
</dbReference>
<dbReference type="Gene3D" id="3.30.559.10">
    <property type="entry name" value="Chloramphenicol acetyltransferase-like domain"/>
    <property type="match status" value="2"/>
</dbReference>
<dbReference type="Pfam" id="PF02458">
    <property type="entry name" value="Transferase"/>
    <property type="match status" value="1"/>
</dbReference>
<sequence>MASSDEMVNVLEQCRVSPPPNAVSEKSLPLTFFDLLWLHFHLVQSLFFYKFPHSKTHFIETTIPSLKHSLSLALKHFYPFAGNLLFPSNLREPEIHYVDGNSVSLTFVESNSDFDYHIKNHQRKIAHFHPLVPQLPPVSVQQGTIVAPVFAVQVTLFPNSGISFGFTCDHVVADGNAFIRFIRLWATIHKLQREPLMLEGAFLPFYDRTMVKDPNKLGSIFWQYQQKSKFEGYRPLLPTSNILAAFLLSQADLQRLKKRVMVQCPTLLHVSSFTVTCAYTWTCIVKARAWSGEEVSENELEHFGFVADCRACLDPPLPENYFGNCLVPCLLTAKSTHLIDEDGFIIAANLIGEAIQEKLGSKKGVLEGLDKWFVNLSSINIERAVGVAGSPRFAVYDIDFGLGQLQKREFISIDETRSISLHEGKDNKGDIEVGLSFPKIKMDAFASIFTDGLMVYD</sequence>
<keyword evidence="4" id="KW-1185">Reference proteome</keyword>
<keyword evidence="2" id="KW-0012">Acyltransferase</keyword>
<protein>
    <submittedName>
        <fullName evidence="3">Uncharacterized protein</fullName>
    </submittedName>
</protein>
<dbReference type="EMBL" id="JARBHA010000012">
    <property type="protein sequence ID" value="KAJ9686832.1"/>
    <property type="molecule type" value="Genomic_DNA"/>
</dbReference>
<reference evidence="3 4" key="1">
    <citation type="journal article" date="2023" name="BMC Biotechnol.">
        <title>Vitis rotundifolia cv Carlos genome sequencing.</title>
        <authorList>
            <person name="Huff M."/>
            <person name="Hulse-Kemp A."/>
            <person name="Scheffler B."/>
            <person name="Youngblood R."/>
            <person name="Simpson S."/>
            <person name="Babiker E."/>
            <person name="Staton M."/>
        </authorList>
    </citation>
    <scope>NUCLEOTIDE SEQUENCE [LARGE SCALE GENOMIC DNA]</scope>
    <source>
        <tissue evidence="3">Leaf</tissue>
    </source>
</reference>
<proteinExistence type="predicted"/>
<name>A0AA38ZDZ5_VITRO</name>
<organism evidence="3 4">
    <name type="scientific">Vitis rotundifolia</name>
    <name type="common">Muscadine grape</name>
    <dbReference type="NCBI Taxonomy" id="103349"/>
    <lineage>
        <taxon>Eukaryota</taxon>
        <taxon>Viridiplantae</taxon>
        <taxon>Streptophyta</taxon>
        <taxon>Embryophyta</taxon>
        <taxon>Tracheophyta</taxon>
        <taxon>Spermatophyta</taxon>
        <taxon>Magnoliopsida</taxon>
        <taxon>eudicotyledons</taxon>
        <taxon>Gunneridae</taxon>
        <taxon>Pentapetalae</taxon>
        <taxon>rosids</taxon>
        <taxon>Vitales</taxon>
        <taxon>Vitaceae</taxon>
        <taxon>Viteae</taxon>
        <taxon>Vitis</taxon>
    </lineage>
</organism>
<dbReference type="AlphaFoldDB" id="A0AA38ZDZ5"/>